<keyword evidence="4" id="KW-1185">Reference proteome</keyword>
<keyword evidence="1" id="KW-0175">Coiled coil</keyword>
<sequence length="210" mass="23646">MQDTPIADPDKFSLDEGTGDPQADADRLLDEARTLDSQETAAIATAPTEETYNAQLQTVIEEKVEQANQIEDRLESMMEQQTARLQQIQQQPPGFLSLPGKRQAWQARIANAQAAVQRIAVRLEAVREIRDGMAVHGPRVETIAAAKLEYREPKLVDDFEELMQARRLHELHMRAEREKEQIREKTVERGADDRKPAGRTLARGLARDGG</sequence>
<dbReference type="EMBL" id="CP018224">
    <property type="protein sequence ID" value="API61437.1"/>
    <property type="molecule type" value="Genomic_DNA"/>
</dbReference>
<dbReference type="RefSeq" id="WP_019053941.1">
    <property type="nucleotide sequence ID" value="NZ_CP018224.1"/>
</dbReference>
<evidence type="ECO:0000313" key="3">
    <source>
        <dbReference type="EMBL" id="API61437.1"/>
    </source>
</evidence>
<dbReference type="InterPro" id="IPR050043">
    <property type="entry name" value="KfrC-like_dom"/>
</dbReference>
<feature type="region of interest" description="Disordered" evidence="2">
    <location>
        <begin position="1"/>
        <end position="24"/>
    </location>
</feature>
<evidence type="ECO:0000313" key="4">
    <source>
        <dbReference type="Proteomes" id="UP000182063"/>
    </source>
</evidence>
<keyword evidence="3" id="KW-0614">Plasmid</keyword>
<evidence type="ECO:0000256" key="1">
    <source>
        <dbReference type="SAM" id="Coils"/>
    </source>
</evidence>
<protein>
    <submittedName>
        <fullName evidence="3">KfrC</fullName>
    </submittedName>
</protein>
<dbReference type="KEGG" id="sphj:BSL82_18525"/>
<feature type="region of interest" description="Disordered" evidence="2">
    <location>
        <begin position="176"/>
        <end position="210"/>
    </location>
</feature>
<dbReference type="AlphaFoldDB" id="A0A1L4A0M0"/>
<geneLocation type="plasmid" evidence="4">
    <name>phsl3</name>
</geneLocation>
<dbReference type="Proteomes" id="UP000182063">
    <property type="component" value="Plasmid pHSL3"/>
</dbReference>
<organism evidence="3 4">
    <name type="scientific">Tardibacter chloracetimidivorans</name>
    <dbReference type="NCBI Taxonomy" id="1921510"/>
    <lineage>
        <taxon>Bacteria</taxon>
        <taxon>Pseudomonadati</taxon>
        <taxon>Pseudomonadota</taxon>
        <taxon>Alphaproteobacteria</taxon>
        <taxon>Sphingomonadales</taxon>
        <taxon>Sphingomonadaceae</taxon>
        <taxon>Tardibacter</taxon>
    </lineage>
</organism>
<proteinExistence type="predicted"/>
<name>A0A1L4A0M0_9SPHN</name>
<accession>A0A1L4A0M0</accession>
<feature type="compositionally biased region" description="Basic and acidic residues" evidence="2">
    <location>
        <begin position="176"/>
        <end position="196"/>
    </location>
</feature>
<dbReference type="OrthoDB" id="7594162at2"/>
<dbReference type="NCBIfam" id="NF042916">
    <property type="entry name" value="IncP_KfrC_dom"/>
    <property type="match status" value="1"/>
</dbReference>
<gene>
    <name evidence="3" type="ORF">BSL82_18525</name>
</gene>
<reference evidence="3 4" key="1">
    <citation type="submission" date="2016-11" db="EMBL/GenBank/DDBJ databases">
        <title>Complete Genome Sequence of alachlor-degrading Sphingomonas sp. strain JJ-A5.</title>
        <authorList>
            <person name="Lee H."/>
            <person name="Ka J.-O."/>
        </authorList>
    </citation>
    <scope>NUCLEOTIDE SEQUENCE [LARGE SCALE GENOMIC DNA]</scope>
    <source>
        <strain evidence="3 4">JJ-A5</strain>
        <plasmid evidence="4">phsl3</plasmid>
    </source>
</reference>
<feature type="coiled-coil region" evidence="1">
    <location>
        <begin position="53"/>
        <end position="91"/>
    </location>
</feature>
<evidence type="ECO:0000256" key="2">
    <source>
        <dbReference type="SAM" id="MobiDB-lite"/>
    </source>
</evidence>